<keyword evidence="6 13" id="KW-0808">Transferase</keyword>
<evidence type="ECO:0000256" key="1">
    <source>
        <dbReference type="ARBA" id="ARBA00001946"/>
    </source>
</evidence>
<gene>
    <name evidence="13" type="primary">ndk</name>
    <name evidence="18" type="ORF">AVDCRST_MAG87-2119</name>
</gene>
<dbReference type="AlphaFoldDB" id="A0A6J4V2W1"/>
<feature type="binding site" evidence="13 14">
    <location>
        <position position="115"/>
    </location>
    <ligand>
        <name>ATP</name>
        <dbReference type="ChEBI" id="CHEBI:30616"/>
    </ligand>
</feature>
<dbReference type="GO" id="GO:0005524">
    <property type="term" value="F:ATP binding"/>
    <property type="evidence" value="ECO:0007669"/>
    <property type="project" value="UniProtKB-UniRule"/>
</dbReference>
<dbReference type="Gene3D" id="3.30.70.141">
    <property type="entry name" value="Nucleoside diphosphate kinase-like domain"/>
    <property type="match status" value="1"/>
</dbReference>
<dbReference type="PANTHER" id="PTHR11349">
    <property type="entry name" value="NUCLEOSIDE DIPHOSPHATE KINASE"/>
    <property type="match status" value="1"/>
</dbReference>
<keyword evidence="13" id="KW-0963">Cytoplasm</keyword>
<dbReference type="GO" id="GO:0006228">
    <property type="term" value="P:UTP biosynthetic process"/>
    <property type="evidence" value="ECO:0007669"/>
    <property type="project" value="UniProtKB-UniRule"/>
</dbReference>
<evidence type="ECO:0000256" key="12">
    <source>
        <dbReference type="ARBA" id="ARBA00023080"/>
    </source>
</evidence>
<keyword evidence="7 13" id="KW-0479">Metal-binding</keyword>
<comment type="cofactor">
    <cofactor evidence="1 13">
        <name>Mg(2+)</name>
        <dbReference type="ChEBI" id="CHEBI:18420"/>
    </cofactor>
</comment>
<evidence type="ECO:0000256" key="13">
    <source>
        <dbReference type="HAMAP-Rule" id="MF_00451"/>
    </source>
</evidence>
<dbReference type="PRINTS" id="PR01243">
    <property type="entry name" value="NUCDPKINASE"/>
</dbReference>
<feature type="binding site" evidence="13 14">
    <location>
        <position position="88"/>
    </location>
    <ligand>
        <name>ATP</name>
        <dbReference type="ChEBI" id="CHEBI:30616"/>
    </ligand>
</feature>
<evidence type="ECO:0000256" key="11">
    <source>
        <dbReference type="ARBA" id="ARBA00022842"/>
    </source>
</evidence>
<dbReference type="EMBL" id="CADCWJ010000479">
    <property type="protein sequence ID" value="CAA9567926.1"/>
    <property type="molecule type" value="Genomic_DNA"/>
</dbReference>
<keyword evidence="9 13" id="KW-0418">Kinase</keyword>
<dbReference type="InterPro" id="IPR036850">
    <property type="entry name" value="NDK-like_dom_sf"/>
</dbReference>
<comment type="catalytic activity">
    <reaction evidence="13 16">
        <text>a 2'-deoxyribonucleoside 5'-diphosphate + ATP = a 2'-deoxyribonucleoside 5'-triphosphate + ADP</text>
        <dbReference type="Rhea" id="RHEA:44640"/>
        <dbReference type="ChEBI" id="CHEBI:30616"/>
        <dbReference type="ChEBI" id="CHEBI:61560"/>
        <dbReference type="ChEBI" id="CHEBI:73316"/>
        <dbReference type="ChEBI" id="CHEBI:456216"/>
        <dbReference type="EC" id="2.7.4.6"/>
    </reaction>
</comment>
<evidence type="ECO:0000256" key="3">
    <source>
        <dbReference type="ARBA" id="ARBA00012966"/>
    </source>
</evidence>
<feature type="active site" description="Pros-phosphohistidine intermediate" evidence="13 14">
    <location>
        <position position="118"/>
    </location>
</feature>
<evidence type="ECO:0000256" key="6">
    <source>
        <dbReference type="ARBA" id="ARBA00022679"/>
    </source>
</evidence>
<dbReference type="InterPro" id="IPR023005">
    <property type="entry name" value="Nucleoside_diP_kinase_AS"/>
</dbReference>
<reference evidence="18" key="1">
    <citation type="submission" date="2020-02" db="EMBL/GenBank/DDBJ databases">
        <authorList>
            <person name="Meier V. D."/>
        </authorList>
    </citation>
    <scope>NUCLEOTIDE SEQUENCE</scope>
    <source>
        <strain evidence="18">AVDCRST_MAG87</strain>
    </source>
</reference>
<dbReference type="HAMAP" id="MF_00451">
    <property type="entry name" value="NDP_kinase"/>
    <property type="match status" value="1"/>
</dbReference>
<comment type="subcellular location">
    <subcellularLocation>
        <location evidence="13">Cytoplasm</location>
    </subcellularLocation>
</comment>
<keyword evidence="5 13" id="KW-0597">Phosphoprotein</keyword>
<evidence type="ECO:0000259" key="17">
    <source>
        <dbReference type="SMART" id="SM00562"/>
    </source>
</evidence>
<feature type="binding site" evidence="13 14">
    <location>
        <position position="94"/>
    </location>
    <ligand>
        <name>ATP</name>
        <dbReference type="ChEBI" id="CHEBI:30616"/>
    </ligand>
</feature>
<feature type="binding site" evidence="13 14">
    <location>
        <position position="12"/>
    </location>
    <ligand>
        <name>ATP</name>
        <dbReference type="ChEBI" id="CHEBI:30616"/>
    </ligand>
</feature>
<evidence type="ECO:0000256" key="15">
    <source>
        <dbReference type="RuleBase" id="RU004011"/>
    </source>
</evidence>
<sequence length="153" mass="16614">MADNQRSLVIIKPDAVQRGLTGEILARYERRGLRIVALKLEVVSRETAERHYAEHEGKPFFAGLVDYITSSPSVVLILEGPDAIGVVRTMNGATRPAEAVPGTIRGDFGLTVGRNLVHASDSVESAAREVGIFFDADAALVYQRAIDPWIVEA</sequence>
<dbReference type="GO" id="GO:0006183">
    <property type="term" value="P:GTP biosynthetic process"/>
    <property type="evidence" value="ECO:0007669"/>
    <property type="project" value="UniProtKB-UniRule"/>
</dbReference>
<dbReference type="GO" id="GO:0005737">
    <property type="term" value="C:cytoplasm"/>
    <property type="evidence" value="ECO:0007669"/>
    <property type="project" value="UniProtKB-SubCell"/>
</dbReference>
<dbReference type="InterPro" id="IPR001564">
    <property type="entry name" value="Nucleoside_diP_kinase"/>
</dbReference>
<evidence type="ECO:0000256" key="8">
    <source>
        <dbReference type="ARBA" id="ARBA00022741"/>
    </source>
</evidence>
<dbReference type="FunFam" id="3.30.70.141:FF:000003">
    <property type="entry name" value="Nucleoside diphosphate kinase"/>
    <property type="match status" value="1"/>
</dbReference>
<proteinExistence type="inferred from homology"/>
<comment type="subunit">
    <text evidence="13">Homotetramer.</text>
</comment>
<name>A0A6J4V2W1_9BACT</name>
<evidence type="ECO:0000256" key="5">
    <source>
        <dbReference type="ARBA" id="ARBA00022553"/>
    </source>
</evidence>
<dbReference type="NCBIfam" id="NF001908">
    <property type="entry name" value="PRK00668.1"/>
    <property type="match status" value="1"/>
</dbReference>
<dbReference type="GO" id="GO:0004550">
    <property type="term" value="F:nucleoside diphosphate kinase activity"/>
    <property type="evidence" value="ECO:0007669"/>
    <property type="project" value="UniProtKB-UniRule"/>
</dbReference>
<dbReference type="SUPFAM" id="SSF54919">
    <property type="entry name" value="Nucleoside diphosphate kinase, NDK"/>
    <property type="match status" value="1"/>
</dbReference>
<dbReference type="InterPro" id="IPR034907">
    <property type="entry name" value="NDK-like_dom"/>
</dbReference>
<comment type="catalytic activity">
    <reaction evidence="13">
        <text>a ribonucleoside 5'-diphosphate + ATP = a ribonucleoside 5'-triphosphate + ADP</text>
        <dbReference type="Rhea" id="RHEA:18113"/>
        <dbReference type="ChEBI" id="CHEBI:30616"/>
        <dbReference type="ChEBI" id="CHEBI:57930"/>
        <dbReference type="ChEBI" id="CHEBI:61557"/>
        <dbReference type="ChEBI" id="CHEBI:456216"/>
        <dbReference type="EC" id="2.7.4.6"/>
    </reaction>
</comment>
<evidence type="ECO:0000256" key="16">
    <source>
        <dbReference type="RuleBase" id="RU004013"/>
    </source>
</evidence>
<keyword evidence="11 13" id="KW-0460">Magnesium</keyword>
<evidence type="ECO:0000256" key="9">
    <source>
        <dbReference type="ARBA" id="ARBA00022777"/>
    </source>
</evidence>
<feature type="binding site" evidence="13 14">
    <location>
        <position position="60"/>
    </location>
    <ligand>
        <name>ATP</name>
        <dbReference type="ChEBI" id="CHEBI:30616"/>
    </ligand>
</feature>
<comment type="similarity">
    <text evidence="2 13 14 15">Belongs to the NDK family.</text>
</comment>
<feature type="binding site" evidence="13 14">
    <location>
        <position position="105"/>
    </location>
    <ligand>
        <name>ATP</name>
        <dbReference type="ChEBI" id="CHEBI:30616"/>
    </ligand>
</feature>
<keyword evidence="12 13" id="KW-0546">Nucleotide metabolism</keyword>
<dbReference type="GO" id="GO:0006241">
    <property type="term" value="P:CTP biosynthetic process"/>
    <property type="evidence" value="ECO:0007669"/>
    <property type="project" value="UniProtKB-UniRule"/>
</dbReference>
<dbReference type="Pfam" id="PF00334">
    <property type="entry name" value="NDK"/>
    <property type="match status" value="1"/>
</dbReference>
<dbReference type="PROSITE" id="PS51374">
    <property type="entry name" value="NDPK_LIKE"/>
    <property type="match status" value="1"/>
</dbReference>
<dbReference type="GO" id="GO:0046872">
    <property type="term" value="F:metal ion binding"/>
    <property type="evidence" value="ECO:0007669"/>
    <property type="project" value="UniProtKB-KW"/>
</dbReference>
<protein>
    <recommendedName>
        <fullName evidence="4 13">Nucleoside diphosphate kinase</fullName>
        <shortName evidence="13">NDK</shortName>
        <shortName evidence="13">NDP kinase</shortName>
        <ecNumber evidence="3 13">2.7.4.6</ecNumber>
    </recommendedName>
    <alternativeName>
        <fullName evidence="13">Nucleoside-2-P kinase</fullName>
    </alternativeName>
</protein>
<organism evidence="18">
    <name type="scientific">uncultured Thermomicrobiales bacterium</name>
    <dbReference type="NCBI Taxonomy" id="1645740"/>
    <lineage>
        <taxon>Bacteria</taxon>
        <taxon>Pseudomonadati</taxon>
        <taxon>Thermomicrobiota</taxon>
        <taxon>Thermomicrobia</taxon>
        <taxon>Thermomicrobiales</taxon>
        <taxon>environmental samples</taxon>
    </lineage>
</organism>
<dbReference type="CDD" id="cd04413">
    <property type="entry name" value="NDPk_I"/>
    <property type="match status" value="1"/>
</dbReference>
<feature type="domain" description="Nucleoside diphosphate kinase-like" evidence="17">
    <location>
        <begin position="4"/>
        <end position="141"/>
    </location>
</feature>
<keyword evidence="8 13" id="KW-0547">Nucleotide-binding</keyword>
<evidence type="ECO:0000313" key="18">
    <source>
        <dbReference type="EMBL" id="CAA9567926.1"/>
    </source>
</evidence>
<evidence type="ECO:0000256" key="4">
    <source>
        <dbReference type="ARBA" id="ARBA00017632"/>
    </source>
</evidence>
<evidence type="ECO:0000256" key="7">
    <source>
        <dbReference type="ARBA" id="ARBA00022723"/>
    </source>
</evidence>
<dbReference type="PROSITE" id="PS00469">
    <property type="entry name" value="NDPK"/>
    <property type="match status" value="1"/>
</dbReference>
<evidence type="ECO:0000256" key="10">
    <source>
        <dbReference type="ARBA" id="ARBA00022840"/>
    </source>
</evidence>
<comment type="function">
    <text evidence="13">Major role in the synthesis of nucleoside triphosphates other than ATP. The ATP gamma phosphate is transferred to the NDP beta phosphate via a ping-pong mechanism, using a phosphorylated active-site intermediate.</text>
</comment>
<keyword evidence="10 13" id="KW-0067">ATP-binding</keyword>
<evidence type="ECO:0000256" key="14">
    <source>
        <dbReference type="PROSITE-ProRule" id="PRU00706"/>
    </source>
</evidence>
<dbReference type="EC" id="2.7.4.6" evidence="3 13"/>
<evidence type="ECO:0000256" key="2">
    <source>
        <dbReference type="ARBA" id="ARBA00008142"/>
    </source>
</evidence>
<dbReference type="SMART" id="SM00562">
    <property type="entry name" value="NDK"/>
    <property type="match status" value="1"/>
</dbReference>
<accession>A0A6J4V2W1</accession>